<dbReference type="PANTHER" id="PTHR30003">
    <property type="entry name" value="L-LACTATE PERMEASE"/>
    <property type="match status" value="1"/>
</dbReference>
<feature type="transmembrane region" description="Helical" evidence="8">
    <location>
        <begin position="179"/>
        <end position="206"/>
    </location>
</feature>
<feature type="transmembrane region" description="Helical" evidence="8">
    <location>
        <begin position="244"/>
        <end position="267"/>
    </location>
</feature>
<comment type="function">
    <text evidence="8">Uptake of L-lactate across the membrane. Can also transport D-lactate and glycolate.</text>
</comment>
<feature type="transmembrane region" description="Helical" evidence="8">
    <location>
        <begin position="343"/>
        <end position="361"/>
    </location>
</feature>
<evidence type="ECO:0000256" key="4">
    <source>
        <dbReference type="ARBA" id="ARBA00022475"/>
    </source>
</evidence>
<proteinExistence type="inferred from homology"/>
<feature type="transmembrane region" description="Helical" evidence="8">
    <location>
        <begin position="6"/>
        <end position="22"/>
    </location>
</feature>
<keyword evidence="7 8" id="KW-0472">Membrane</keyword>
<feature type="transmembrane region" description="Helical" evidence="8">
    <location>
        <begin position="421"/>
        <end position="445"/>
    </location>
</feature>
<feature type="transmembrane region" description="Helical" evidence="8">
    <location>
        <begin position="29"/>
        <end position="55"/>
    </location>
</feature>
<evidence type="ECO:0000256" key="3">
    <source>
        <dbReference type="ARBA" id="ARBA00022448"/>
    </source>
</evidence>
<comment type="caution">
    <text evidence="9">The sequence shown here is derived from an EMBL/GenBank/DDBJ whole genome shotgun (WGS) entry which is preliminary data.</text>
</comment>
<sequence>MLLLVALSAIIAPFIFLVLLRMPAKKGMFFSAIILIVLAYFVWGMDGLTITASILEGFHKALTILLILFGAIVLLNTLQHTGAVDRINQGFRSISADMRVQVVLVAFLFGALIEGAAGFGTPAAVTGPLMVALGFNPMAAATIALVADSAPVPFGAVGTPVVVGLSNLSDASIPFFKTIGVYITAIDLFAGTFIPFIIVVILTKFFGENKTIKDAWPMLPWTFMVGILYTGSALLYAWLFGPEFVAILSSLTGLIVAAWTAKIGFLLPKDANWQEALKEDFQINDEKSKMSLLTAWSPYLVVVGLLLLTRIVPSVKTFVLSAIDFSWQNILDKEGITSNWEILYSPGTILIFAAIISVFIQRKPFKNFTTAAKESIVSIQDAALALFATLSLVQVFTHSGMNMNDLLSMPQYIANALANSFGPMWLFVAPFLGELGAFITGSATVSTLTFSPIQYSIAQSTGANIHIILALQIIGAAAGNMICVHNVVAASTVVGLTGKEGDIIRKTLIPAILYCLLAGIGAYIIMLFL</sequence>
<dbReference type="InterPro" id="IPR003804">
    <property type="entry name" value="Lactate_perm"/>
</dbReference>
<accession>A0A9D1TJC0</accession>
<keyword evidence="4 8" id="KW-1003">Cell membrane</keyword>
<keyword evidence="5 8" id="KW-0812">Transmembrane</keyword>
<evidence type="ECO:0000256" key="8">
    <source>
        <dbReference type="RuleBase" id="RU365092"/>
    </source>
</evidence>
<feature type="transmembrane region" description="Helical" evidence="8">
    <location>
        <begin position="299"/>
        <end position="323"/>
    </location>
</feature>
<protein>
    <recommendedName>
        <fullName evidence="8">L-lactate permease</fullName>
    </recommendedName>
</protein>
<evidence type="ECO:0000256" key="5">
    <source>
        <dbReference type="ARBA" id="ARBA00022692"/>
    </source>
</evidence>
<dbReference type="Proteomes" id="UP000823937">
    <property type="component" value="Unassembled WGS sequence"/>
</dbReference>
<feature type="transmembrane region" description="Helical" evidence="8">
    <location>
        <begin position="382"/>
        <end position="401"/>
    </location>
</feature>
<evidence type="ECO:0000256" key="6">
    <source>
        <dbReference type="ARBA" id="ARBA00022989"/>
    </source>
</evidence>
<keyword evidence="3 8" id="KW-0813">Transport</keyword>
<evidence type="ECO:0000256" key="1">
    <source>
        <dbReference type="ARBA" id="ARBA00004651"/>
    </source>
</evidence>
<feature type="transmembrane region" description="Helical" evidence="8">
    <location>
        <begin position="508"/>
        <end position="528"/>
    </location>
</feature>
<dbReference type="PANTHER" id="PTHR30003:SF0">
    <property type="entry name" value="GLYCOLATE PERMEASE GLCA-RELATED"/>
    <property type="match status" value="1"/>
</dbReference>
<dbReference type="AlphaFoldDB" id="A0A9D1TJC0"/>
<gene>
    <name evidence="9" type="ORF">H9895_04480</name>
</gene>
<evidence type="ECO:0000313" key="9">
    <source>
        <dbReference type="EMBL" id="HIV74321.1"/>
    </source>
</evidence>
<organism evidence="9 10">
    <name type="scientific">Candidatus Pseudogracilibacillus intestinigallinarum</name>
    <dbReference type="NCBI Taxonomy" id="2838742"/>
    <lineage>
        <taxon>Bacteria</taxon>
        <taxon>Bacillati</taxon>
        <taxon>Bacillota</taxon>
        <taxon>Bacilli</taxon>
        <taxon>Bacillales</taxon>
        <taxon>Bacillaceae</taxon>
        <taxon>Pseudogracilibacillus</taxon>
    </lineage>
</organism>
<feature type="transmembrane region" description="Helical" evidence="8">
    <location>
        <begin position="218"/>
        <end position="238"/>
    </location>
</feature>
<dbReference type="NCBIfam" id="TIGR00795">
    <property type="entry name" value="lctP"/>
    <property type="match status" value="1"/>
</dbReference>
<comment type="subcellular location">
    <subcellularLocation>
        <location evidence="1 8">Cell membrane</location>
        <topology evidence="1 8">Multi-pass membrane protein</topology>
    </subcellularLocation>
</comment>
<feature type="transmembrane region" description="Helical" evidence="8">
    <location>
        <begin position="465"/>
        <end position="488"/>
    </location>
</feature>
<keyword evidence="6 8" id="KW-1133">Transmembrane helix</keyword>
<dbReference type="GO" id="GO:0015295">
    <property type="term" value="F:solute:proton symporter activity"/>
    <property type="evidence" value="ECO:0007669"/>
    <property type="project" value="TreeGrafter"/>
</dbReference>
<dbReference type="GO" id="GO:0015129">
    <property type="term" value="F:lactate transmembrane transporter activity"/>
    <property type="evidence" value="ECO:0007669"/>
    <property type="project" value="UniProtKB-UniRule"/>
</dbReference>
<comment type="similarity">
    <text evidence="2 8">Belongs to the lactate permease family.</text>
</comment>
<dbReference type="Pfam" id="PF02652">
    <property type="entry name" value="Lactate_perm"/>
    <property type="match status" value="1"/>
</dbReference>
<dbReference type="EMBL" id="DXHX01000064">
    <property type="protein sequence ID" value="HIV74321.1"/>
    <property type="molecule type" value="Genomic_DNA"/>
</dbReference>
<name>A0A9D1TJC0_9BACI</name>
<reference evidence="9" key="2">
    <citation type="submission" date="2021-04" db="EMBL/GenBank/DDBJ databases">
        <authorList>
            <person name="Gilroy R."/>
        </authorList>
    </citation>
    <scope>NUCLEOTIDE SEQUENCE</scope>
    <source>
        <strain evidence="9">CHK169-2315</strain>
    </source>
</reference>
<reference evidence="9" key="1">
    <citation type="journal article" date="2021" name="PeerJ">
        <title>Extensive microbial diversity within the chicken gut microbiome revealed by metagenomics and culture.</title>
        <authorList>
            <person name="Gilroy R."/>
            <person name="Ravi A."/>
            <person name="Getino M."/>
            <person name="Pursley I."/>
            <person name="Horton D.L."/>
            <person name="Alikhan N.F."/>
            <person name="Baker D."/>
            <person name="Gharbi K."/>
            <person name="Hall N."/>
            <person name="Watson M."/>
            <person name="Adriaenssens E.M."/>
            <person name="Foster-Nyarko E."/>
            <person name="Jarju S."/>
            <person name="Secka A."/>
            <person name="Antonio M."/>
            <person name="Oren A."/>
            <person name="Chaudhuri R.R."/>
            <person name="La Ragione R."/>
            <person name="Hildebrand F."/>
            <person name="Pallen M.J."/>
        </authorList>
    </citation>
    <scope>NUCLEOTIDE SEQUENCE</scope>
    <source>
        <strain evidence="9">CHK169-2315</strain>
    </source>
</reference>
<dbReference type="GO" id="GO:0005886">
    <property type="term" value="C:plasma membrane"/>
    <property type="evidence" value="ECO:0007669"/>
    <property type="project" value="UniProtKB-SubCell"/>
</dbReference>
<evidence type="ECO:0000313" key="10">
    <source>
        <dbReference type="Proteomes" id="UP000823937"/>
    </source>
</evidence>
<feature type="transmembrane region" description="Helical" evidence="8">
    <location>
        <begin position="61"/>
        <end position="79"/>
    </location>
</feature>
<evidence type="ECO:0000256" key="7">
    <source>
        <dbReference type="ARBA" id="ARBA00023136"/>
    </source>
</evidence>
<evidence type="ECO:0000256" key="2">
    <source>
        <dbReference type="ARBA" id="ARBA00010100"/>
    </source>
</evidence>
<feature type="transmembrane region" description="Helical" evidence="8">
    <location>
        <begin position="100"/>
        <end position="119"/>
    </location>
</feature>